<dbReference type="Proteomes" id="UP001207468">
    <property type="component" value="Unassembled WGS sequence"/>
</dbReference>
<protein>
    <submittedName>
        <fullName evidence="1">Uncharacterized protein</fullName>
    </submittedName>
</protein>
<name>A0ACC0U4S5_9AGAM</name>
<evidence type="ECO:0000313" key="2">
    <source>
        <dbReference type="Proteomes" id="UP001207468"/>
    </source>
</evidence>
<evidence type="ECO:0000313" key="1">
    <source>
        <dbReference type="EMBL" id="KAI9463087.1"/>
    </source>
</evidence>
<sequence length="1603" mass="173924">MLLVFSFTQAQNKTITGKVTDDKGAGISSVSVFVKGSKAGANTSATGEFKLSVPAKTTTLVFSSIGYESKEVTITGINEVSVTLATAIAHFEDVVVVGYGTQKRKDVTGSVASVSGAAIRNQPVTNVTEALQGRAAGVEVIKNSGAPDATPTIIIRGLSSLHQPNPLYIVDGVRMPGDNINVQDIASIDILKDASAAAIYGSAAAGGVIVITTKKGAGSKPNINFNVRYGVTKPKLVNLLDKAGYIKMENVLNPAYFAGAAHTDTLPDVDWVHVLYGNGTEQNYNLSINGSTPTTNYLFSGFYNAQKGIYIKNYSNIGGVRVNTDYKLGDYIKIGEQLAVSQRQTAPLGPVEPQLHNAPFRTLPIIPLYQPNGKVGVVPPGYGISFGGPNPLGAVNSANIQNQKNNLQGNVFAEIRLPLHLSFRTNYGYSYYDETQDYFQDNRDFGPGTPAANSLSKYAINSQQLLSNYVLTYNQSFGQHNITAIVGYEQISAKYNITTANESAIGLPGYSFIQTSSSAASVSGKYDPNLLIKSQFGTLNYNYSNKYYISGTIRQDANFMVFGPNKQKGTFGAASAGWNIANEAFFRKAVPAINVLKLRGSYGVLGNSNIPPYSYLSTYSQFNGTSGIANGGQNYAPGAPLDIANTISSVPNPNLHWESLYETNIGIDGEAFKGKFYFTVEWYNKTTKDMLYALPLPLSSGYTAPYFVNIGNVMSRGVDLLLGYRDHVGKLNFDVSATAGFNKNKVQDLDGITNDALYDGRNYYTNLDQSGFNLMGTAPLTITKAGLPFGSFYGYKAIGIFQTDADAAGQKVNGKVAHAGDLRFQDLDKNGSIDGTDRQVIGNPNPKLVYGVNIRLNWQGFDAALLFNGVAGVDIFNGVKAYEQSPFADGNSTSQIFGASFFGSNGVTAQPRILAPDKTLDPNGNYNSVNSYFVESGAYVKLKNLQVGYTFSNNLMSKASIKSARLFVMANNLFTITKYSGLDPEIGSAYSVQSASGFVGTTVGVTTRGVDAVAQYPQTRPTDQYSTGNYPASLLDLNSVLAPCYSNLRDQYLYGFDFLPKMLANSTHAANSSYSDPDWSGFISMNTITSTNGFVSGVWQALFTGVKNCNVALAGADFYEKNYAKPSDKASIDYVRGQAYFLRAYYYFMLENLYGEDNLLTPTAKDTLGVPLFSGLPANFALTQQPRSSITAVWTLIKSDLQQSATLLKGQVWTGNDLGRATEWSAKALLGKSYVFTKDWTNAKTTLLDVINNSGKTLMPYAKYHDAFIGISANEFNEESLFELNVDQDSKGNDYGIYGAKAANATTIMGLIWPPFALGYDGTENSSNALGYGNEVIHDKNVVRFGFNLGTFSLVTNPNFNNSQPASYTNPAKVMDPTYKAASIAARTNGTVDPRAYVNMLQPWVDSVKFDGQHWFPVSRPNYIMGDANLNTEYGWSFRKYAPIFNSINSTGPAEGANIYILRLADIYLLYAEANANSGGAATALEYINKVKRRAYGYPVNTPSAVDYASLTANTPAKAVANDPVLGTNPLYYERWAELFNEGHWWFDMCRWHLGASEAAFYVTARTISTSFTWDNKSYTWPIPLTEINSNPKIAGQQNPNYN</sequence>
<proteinExistence type="predicted"/>
<reference evidence="1" key="1">
    <citation type="submission" date="2021-03" db="EMBL/GenBank/DDBJ databases">
        <title>Evolutionary priming and transition to the ectomycorrhizal habit in an iconic lineage of mushroom-forming fungi: is preadaptation a requirement?</title>
        <authorList>
            <consortium name="DOE Joint Genome Institute"/>
            <person name="Looney B.P."/>
            <person name="Miyauchi S."/>
            <person name="Morin E."/>
            <person name="Drula E."/>
            <person name="Courty P.E."/>
            <person name="Chicoki N."/>
            <person name="Fauchery L."/>
            <person name="Kohler A."/>
            <person name="Kuo A."/>
            <person name="LaButti K."/>
            <person name="Pangilinan J."/>
            <person name="Lipzen A."/>
            <person name="Riley R."/>
            <person name="Andreopoulos W."/>
            <person name="He G."/>
            <person name="Johnson J."/>
            <person name="Barry K.W."/>
            <person name="Grigoriev I.V."/>
            <person name="Nagy L."/>
            <person name="Hibbett D."/>
            <person name="Henrissat B."/>
            <person name="Matheny P.B."/>
            <person name="Labbe J."/>
            <person name="Martin A.F."/>
        </authorList>
    </citation>
    <scope>NUCLEOTIDE SEQUENCE</scope>
    <source>
        <strain evidence="1">BPL698</strain>
    </source>
</reference>
<dbReference type="EMBL" id="JAGFNK010000160">
    <property type="protein sequence ID" value="KAI9463087.1"/>
    <property type="molecule type" value="Genomic_DNA"/>
</dbReference>
<comment type="caution">
    <text evidence="1">The sequence shown here is derived from an EMBL/GenBank/DDBJ whole genome shotgun (WGS) entry which is preliminary data.</text>
</comment>
<organism evidence="1 2">
    <name type="scientific">Russula earlei</name>
    <dbReference type="NCBI Taxonomy" id="71964"/>
    <lineage>
        <taxon>Eukaryota</taxon>
        <taxon>Fungi</taxon>
        <taxon>Dikarya</taxon>
        <taxon>Basidiomycota</taxon>
        <taxon>Agaricomycotina</taxon>
        <taxon>Agaricomycetes</taxon>
        <taxon>Russulales</taxon>
        <taxon>Russulaceae</taxon>
        <taxon>Russula</taxon>
    </lineage>
</organism>
<gene>
    <name evidence="1" type="ORF">F5148DRAFT_1286217</name>
</gene>
<accession>A0ACC0U4S5</accession>
<keyword evidence="2" id="KW-1185">Reference proteome</keyword>